<dbReference type="EMBL" id="GU357947">
    <property type="protein sequence ID" value="ADJ93957.1"/>
    <property type="molecule type" value="Genomic_DNA"/>
</dbReference>
<dbReference type="CDD" id="cd07034">
    <property type="entry name" value="TPP_PYR_PFOR_IOR-alpha_like"/>
    <property type="match status" value="1"/>
</dbReference>
<dbReference type="InterPro" id="IPR017721">
    <property type="entry name" value="IorA"/>
</dbReference>
<evidence type="ECO:0000256" key="12">
    <source>
        <dbReference type="NCBIfam" id="TIGR03336"/>
    </source>
</evidence>
<keyword evidence="5" id="KW-0004">4Fe-4S</keyword>
<evidence type="ECO:0000256" key="5">
    <source>
        <dbReference type="ARBA" id="ARBA00022485"/>
    </source>
</evidence>
<organism evidence="15">
    <name type="scientific">Clostridia bacterium enrichment culture clone BF</name>
    <dbReference type="NCBI Taxonomy" id="857391"/>
    <lineage>
        <taxon>Bacteria</taxon>
        <taxon>Bacillati</taxon>
        <taxon>Bacillota</taxon>
        <taxon>Clostridia</taxon>
        <taxon>environmental samples</taxon>
    </lineage>
</organism>
<keyword evidence="4" id="KW-0813">Transport</keyword>
<feature type="domain" description="Pyruvate flavodoxin/ferredoxin oxidoreductase pyrimidine binding" evidence="13">
    <location>
        <begin position="14"/>
        <end position="208"/>
    </location>
</feature>
<evidence type="ECO:0000259" key="13">
    <source>
        <dbReference type="Pfam" id="PF01855"/>
    </source>
</evidence>
<evidence type="ECO:0000256" key="6">
    <source>
        <dbReference type="ARBA" id="ARBA00022723"/>
    </source>
</evidence>
<evidence type="ECO:0000313" key="15">
    <source>
        <dbReference type="EMBL" id="ADJ93957.1"/>
    </source>
</evidence>
<comment type="subunit">
    <text evidence="3">Heterodimer of the IorA and IorB subunits.</text>
</comment>
<accession>D8WWK3</accession>
<keyword evidence="10" id="KW-0411">Iron-sulfur</keyword>
<evidence type="ECO:0000256" key="8">
    <source>
        <dbReference type="ARBA" id="ARBA00023002"/>
    </source>
</evidence>
<feature type="domain" description="Thiamine pyrophosphate enzyme TPP-binding" evidence="14">
    <location>
        <begin position="370"/>
        <end position="512"/>
    </location>
</feature>
<name>D8WWK3_9FIRM</name>
<keyword evidence="7" id="KW-0249">Electron transport</keyword>
<dbReference type="InterPro" id="IPR009014">
    <property type="entry name" value="Transketo_C/PFOR_II"/>
</dbReference>
<keyword evidence="8" id="KW-0560">Oxidoreductase</keyword>
<dbReference type="GO" id="GO:0046872">
    <property type="term" value="F:metal ion binding"/>
    <property type="evidence" value="ECO:0007669"/>
    <property type="project" value="UniProtKB-KW"/>
</dbReference>
<dbReference type="PANTHER" id="PTHR43710:SF7">
    <property type="entry name" value="INDOLEPYRUVATE OXIDOREDUCTASE SUBUNIT IORA"/>
    <property type="match status" value="1"/>
</dbReference>
<evidence type="ECO:0000256" key="1">
    <source>
        <dbReference type="ARBA" id="ARBA00001966"/>
    </source>
</evidence>
<comment type="catalytic activity">
    <reaction evidence="11">
        <text>indole-3-pyruvate + 2 oxidized [2Fe-2S]-[ferredoxin] + CoA = (indol-3-yl)acetyl-CoA + 2 reduced [2Fe-2S]-[ferredoxin] + CO2 + H(+)</text>
        <dbReference type="Rhea" id="RHEA:12645"/>
        <dbReference type="Rhea" id="RHEA-COMP:10000"/>
        <dbReference type="Rhea" id="RHEA-COMP:10001"/>
        <dbReference type="ChEBI" id="CHEBI:15378"/>
        <dbReference type="ChEBI" id="CHEBI:16526"/>
        <dbReference type="ChEBI" id="CHEBI:17640"/>
        <dbReference type="ChEBI" id="CHEBI:33737"/>
        <dbReference type="ChEBI" id="CHEBI:33738"/>
        <dbReference type="ChEBI" id="CHEBI:57271"/>
        <dbReference type="ChEBI" id="CHEBI:57287"/>
        <dbReference type="EC" id="1.2.7.8"/>
    </reaction>
</comment>
<evidence type="ECO:0000256" key="9">
    <source>
        <dbReference type="ARBA" id="ARBA00023004"/>
    </source>
</evidence>
<keyword evidence="15" id="KW-0670">Pyruvate</keyword>
<dbReference type="SUPFAM" id="SSF52518">
    <property type="entry name" value="Thiamin diphosphate-binding fold (THDP-binding)"/>
    <property type="match status" value="2"/>
</dbReference>
<dbReference type="Pfam" id="PF02775">
    <property type="entry name" value="TPP_enzyme_C"/>
    <property type="match status" value="1"/>
</dbReference>
<dbReference type="InterPro" id="IPR045025">
    <property type="entry name" value="HACL1-like"/>
</dbReference>
<dbReference type="NCBIfam" id="TIGR03336">
    <property type="entry name" value="IOR_alpha"/>
    <property type="match status" value="1"/>
</dbReference>
<feature type="non-terminal residue" evidence="15">
    <location>
        <position position="589"/>
    </location>
</feature>
<evidence type="ECO:0000256" key="4">
    <source>
        <dbReference type="ARBA" id="ARBA00022448"/>
    </source>
</evidence>
<dbReference type="InterPro" id="IPR029061">
    <property type="entry name" value="THDP-binding"/>
</dbReference>
<reference evidence="15" key="1">
    <citation type="journal article" date="2010" name="Environ. Microbiol.">
        <title>Identification of enzymes involved in anaerobic benzene degradation by a strictly anaerobic iron-reducing enrichment culture.</title>
        <authorList>
            <person name="Abu Laban N."/>
            <person name="Selesi D."/>
            <person name="Rattei T."/>
            <person name="Tischler P."/>
            <person name="Meckenstock R.U."/>
        </authorList>
    </citation>
    <scope>NUCLEOTIDE SEQUENCE</scope>
</reference>
<dbReference type="InterPro" id="IPR002880">
    <property type="entry name" value="Pyrv_Fd/Flavodoxin_OxRdtase_N"/>
</dbReference>
<evidence type="ECO:0000259" key="14">
    <source>
        <dbReference type="Pfam" id="PF02775"/>
    </source>
</evidence>
<dbReference type="GO" id="GO:0043805">
    <property type="term" value="F:indolepyruvate ferredoxin oxidoreductase activity"/>
    <property type="evidence" value="ECO:0007669"/>
    <property type="project" value="UniProtKB-UniRule"/>
</dbReference>
<dbReference type="Gene3D" id="3.40.50.920">
    <property type="match status" value="1"/>
</dbReference>
<dbReference type="CDD" id="cd02008">
    <property type="entry name" value="TPP_IOR_alpha"/>
    <property type="match status" value="1"/>
</dbReference>
<dbReference type="InterPro" id="IPR011766">
    <property type="entry name" value="TPP_enzyme_TPP-bd"/>
</dbReference>
<dbReference type="PANTHER" id="PTHR43710">
    <property type="entry name" value="2-HYDROXYACYL-COA LYASE"/>
    <property type="match status" value="1"/>
</dbReference>
<sequence>MKKLLSGNEAFAYGAYLAGVQVAAAYPGTPSTEIVKTCAEYDSIYAEWSPNEKVSLDVAIGAAYAGRRALCAMKHVGMNVAADSLFYASYTGLKGGLVIINADDPGMHSSQNEQDNRNYAKFAKVPMLEPSDSEEAKSYVRIALELSEEFDTPVVIRTTTRLSHSRTLVEMDESNRVIPDPEIPAYEQNIPKFVMVPANAQRRHPVVEERLQKIAAQAENVEINKIEPGDDEIGIITSGVIYQYAREVFPTATILKLGMVWPLPKQLILDFAKKVKKLVIIEELDPFIEEYVRLLGLDCVGKEVYPNMGEFSPSLVREVSYKAGLVAEAPVEVSKASIELPNRPPMLCPGCGHRGLFYALKRLNAVVFGDIGCYTLGAAPPLAAMHTTGCMGAGFGVVHGVNKVGVKDRTVAIIGDSTFFHSGIHPMINVLYNKGVSTLIITDNRITAMTGHQDNPGTGKTLLGEPTERIDIEAVVRGLGAQRVEVVNPYEFDNVMKVLKECIESGEPSVVIARYPCVLNVRENTRYLLLILKHVRTVGPVSKSAVRLLSKPKIMWPLITFSAMAADFAPKFVRPMPSKNLGSNRKGVG</sequence>
<dbReference type="EC" id="1.2.7.8" evidence="12"/>
<keyword evidence="9" id="KW-0408">Iron</keyword>
<protein>
    <recommendedName>
        <fullName evidence="12">Indolepyruvate ferredoxin oxidoreductase subunit alpha</fullName>
        <ecNumber evidence="12">1.2.7.8</ecNumber>
    </recommendedName>
</protein>
<evidence type="ECO:0000256" key="2">
    <source>
        <dbReference type="ARBA" id="ARBA00002995"/>
    </source>
</evidence>
<evidence type="ECO:0000256" key="10">
    <source>
        <dbReference type="ARBA" id="ARBA00023014"/>
    </source>
</evidence>
<dbReference type="Pfam" id="PF01855">
    <property type="entry name" value="POR_N"/>
    <property type="match status" value="1"/>
</dbReference>
<evidence type="ECO:0000256" key="3">
    <source>
        <dbReference type="ARBA" id="ARBA00011238"/>
    </source>
</evidence>
<dbReference type="FunFam" id="3.40.50.970:FF:000039">
    <property type="entry name" value="Indolepyruvate oxidoreductase subunit IorA"/>
    <property type="match status" value="1"/>
</dbReference>
<comment type="function">
    <text evidence="2">Catalyzes the ferredoxin-dependent oxidative decarboxylation of arylpyruvates.</text>
</comment>
<evidence type="ECO:0000256" key="11">
    <source>
        <dbReference type="ARBA" id="ARBA00048332"/>
    </source>
</evidence>
<dbReference type="Gene3D" id="3.40.50.970">
    <property type="match status" value="2"/>
</dbReference>
<dbReference type="GO" id="GO:0030976">
    <property type="term" value="F:thiamine pyrophosphate binding"/>
    <property type="evidence" value="ECO:0007669"/>
    <property type="project" value="InterPro"/>
</dbReference>
<dbReference type="PIRSF" id="PIRSF006439">
    <property type="entry name" value="Indolepyruvate_ferr_oxidored"/>
    <property type="match status" value="1"/>
</dbReference>
<dbReference type="AlphaFoldDB" id="D8WWK3"/>
<keyword evidence="6" id="KW-0479">Metal-binding</keyword>
<comment type="cofactor">
    <cofactor evidence="1">
        <name>[4Fe-4S] cluster</name>
        <dbReference type="ChEBI" id="CHEBI:49883"/>
    </cofactor>
</comment>
<dbReference type="SUPFAM" id="SSF52922">
    <property type="entry name" value="TK C-terminal domain-like"/>
    <property type="match status" value="1"/>
</dbReference>
<proteinExistence type="predicted"/>
<dbReference type="GO" id="GO:0051539">
    <property type="term" value="F:4 iron, 4 sulfur cluster binding"/>
    <property type="evidence" value="ECO:0007669"/>
    <property type="project" value="UniProtKB-KW"/>
</dbReference>
<evidence type="ECO:0000256" key="7">
    <source>
        <dbReference type="ARBA" id="ARBA00022982"/>
    </source>
</evidence>